<evidence type="ECO:0000313" key="3">
    <source>
        <dbReference type="Proteomes" id="UP001153148"/>
    </source>
</evidence>
<feature type="region of interest" description="Disordered" evidence="1">
    <location>
        <begin position="1"/>
        <end position="20"/>
    </location>
</feature>
<gene>
    <name evidence="2" type="ORF">TPAB3V08_LOCUS4701</name>
</gene>
<dbReference type="EMBL" id="CAJPIN010005929">
    <property type="protein sequence ID" value="CAG2057724.1"/>
    <property type="molecule type" value="Genomic_DNA"/>
</dbReference>
<dbReference type="Proteomes" id="UP001153148">
    <property type="component" value="Unassembled WGS sequence"/>
</dbReference>
<organism evidence="2 3">
    <name type="scientific">Timema podura</name>
    <name type="common">Walking stick</name>
    <dbReference type="NCBI Taxonomy" id="61482"/>
    <lineage>
        <taxon>Eukaryota</taxon>
        <taxon>Metazoa</taxon>
        <taxon>Ecdysozoa</taxon>
        <taxon>Arthropoda</taxon>
        <taxon>Hexapoda</taxon>
        <taxon>Insecta</taxon>
        <taxon>Pterygota</taxon>
        <taxon>Neoptera</taxon>
        <taxon>Polyneoptera</taxon>
        <taxon>Phasmatodea</taxon>
        <taxon>Timematodea</taxon>
        <taxon>Timematoidea</taxon>
        <taxon>Timematidae</taxon>
        <taxon>Timema</taxon>
    </lineage>
</organism>
<evidence type="ECO:0000256" key="1">
    <source>
        <dbReference type="SAM" id="MobiDB-lite"/>
    </source>
</evidence>
<protein>
    <submittedName>
        <fullName evidence="2">Uncharacterized protein</fullName>
    </submittedName>
</protein>
<keyword evidence="3" id="KW-1185">Reference proteome</keyword>
<comment type="caution">
    <text evidence="2">The sequence shown here is derived from an EMBL/GenBank/DDBJ whole genome shotgun (WGS) entry which is preliminary data.</text>
</comment>
<name>A0ABN7NQN7_TIMPD</name>
<accession>A0ABN7NQN7</accession>
<sequence length="107" mass="11685">MYPHMQGALSADKSVSRNTDATSRTFTTRLRVWSGEVVYDVRSAARSRPAGLVALFTRSLEAVTNCRASSVREALATWKLPSSMREPPPAACACEHWAATCITNTQP</sequence>
<reference evidence="2" key="1">
    <citation type="submission" date="2021-03" db="EMBL/GenBank/DDBJ databases">
        <authorList>
            <person name="Tran Van P."/>
        </authorList>
    </citation>
    <scope>NUCLEOTIDE SEQUENCE</scope>
</reference>
<evidence type="ECO:0000313" key="2">
    <source>
        <dbReference type="EMBL" id="CAG2057724.1"/>
    </source>
</evidence>
<proteinExistence type="predicted"/>